<comment type="caution">
    <text evidence="1">The sequence shown here is derived from an EMBL/GenBank/DDBJ whole genome shotgun (WGS) entry which is preliminary data.</text>
</comment>
<accession>A0AAW1U8Y8</accession>
<evidence type="ECO:0000313" key="1">
    <source>
        <dbReference type="EMBL" id="KAK9877132.1"/>
    </source>
</evidence>
<sequence>MHHYSRTEDTRHDFDDTAARHSVYKHKEHPAGLKRWSKAAAPRPSMRIGAPVTSRAASVHPPPPLIDFVQLDRGGIGETRWDGRDVLGIGVMRHAVCIRIGIPRMQFDRVSSIRRSRNLRGRGISEKSIILYGLYQKWDHIDNRKKLQSLFFLQSIFKKLYLIL</sequence>
<protein>
    <submittedName>
        <fullName evidence="1">Uncharacterized protein</fullName>
    </submittedName>
</protein>
<organism evidence="1 2">
    <name type="scientific">Henosepilachna vigintioctopunctata</name>
    <dbReference type="NCBI Taxonomy" id="420089"/>
    <lineage>
        <taxon>Eukaryota</taxon>
        <taxon>Metazoa</taxon>
        <taxon>Ecdysozoa</taxon>
        <taxon>Arthropoda</taxon>
        <taxon>Hexapoda</taxon>
        <taxon>Insecta</taxon>
        <taxon>Pterygota</taxon>
        <taxon>Neoptera</taxon>
        <taxon>Endopterygota</taxon>
        <taxon>Coleoptera</taxon>
        <taxon>Polyphaga</taxon>
        <taxon>Cucujiformia</taxon>
        <taxon>Coccinelloidea</taxon>
        <taxon>Coccinellidae</taxon>
        <taxon>Epilachninae</taxon>
        <taxon>Epilachnini</taxon>
        <taxon>Henosepilachna</taxon>
    </lineage>
</organism>
<dbReference type="EMBL" id="JARQZJ010000040">
    <property type="protein sequence ID" value="KAK9877132.1"/>
    <property type="molecule type" value="Genomic_DNA"/>
</dbReference>
<gene>
    <name evidence="1" type="ORF">WA026_016876</name>
</gene>
<keyword evidence="2" id="KW-1185">Reference proteome</keyword>
<proteinExistence type="predicted"/>
<dbReference type="Proteomes" id="UP001431783">
    <property type="component" value="Unassembled WGS sequence"/>
</dbReference>
<evidence type="ECO:0000313" key="2">
    <source>
        <dbReference type="Proteomes" id="UP001431783"/>
    </source>
</evidence>
<dbReference type="AlphaFoldDB" id="A0AAW1U8Y8"/>
<reference evidence="1 2" key="1">
    <citation type="submission" date="2023-03" db="EMBL/GenBank/DDBJ databases">
        <title>Genome insight into feeding habits of ladybird beetles.</title>
        <authorList>
            <person name="Li H.-S."/>
            <person name="Huang Y.-H."/>
            <person name="Pang H."/>
        </authorList>
    </citation>
    <scope>NUCLEOTIDE SEQUENCE [LARGE SCALE GENOMIC DNA]</scope>
    <source>
        <strain evidence="1">SYSU_2023b</strain>
        <tissue evidence="1">Whole body</tissue>
    </source>
</reference>
<name>A0AAW1U8Y8_9CUCU</name>